<keyword evidence="3" id="KW-0863">Zinc-finger</keyword>
<dbReference type="AlphaFoldDB" id="A0A5B6YLS3"/>
<keyword evidence="3" id="KW-0862">Zinc</keyword>
<evidence type="ECO:0000256" key="2">
    <source>
        <dbReference type="ARBA" id="ARBA00022723"/>
    </source>
</evidence>
<organism evidence="6">
    <name type="scientific">Davidia involucrata</name>
    <name type="common">Dove tree</name>
    <dbReference type="NCBI Taxonomy" id="16924"/>
    <lineage>
        <taxon>Eukaryota</taxon>
        <taxon>Viridiplantae</taxon>
        <taxon>Streptophyta</taxon>
        <taxon>Embryophyta</taxon>
        <taxon>Tracheophyta</taxon>
        <taxon>Spermatophyta</taxon>
        <taxon>Magnoliopsida</taxon>
        <taxon>eudicotyledons</taxon>
        <taxon>Gunneridae</taxon>
        <taxon>Pentapetalae</taxon>
        <taxon>asterids</taxon>
        <taxon>Cornales</taxon>
        <taxon>Nyssaceae</taxon>
        <taxon>Davidia</taxon>
    </lineage>
</organism>
<evidence type="ECO:0000256" key="4">
    <source>
        <dbReference type="PROSITE-ProRule" id="PRU01131"/>
    </source>
</evidence>
<comment type="similarity">
    <text evidence="1">Belongs to the FLZ family.</text>
</comment>
<evidence type="ECO:0000256" key="3">
    <source>
        <dbReference type="ARBA" id="ARBA00022771"/>
    </source>
</evidence>
<dbReference type="Pfam" id="PF04570">
    <property type="entry name" value="zf-FLZ"/>
    <property type="match status" value="1"/>
</dbReference>
<feature type="zinc finger region" description="FLZ-type" evidence="4">
    <location>
        <begin position="187"/>
        <end position="230"/>
    </location>
</feature>
<reference evidence="6" key="1">
    <citation type="submission" date="2019-08" db="EMBL/GenBank/DDBJ databases">
        <title>Reference gene set and small RNA set construction with multiple tissues from Davidia involucrata Baill.</title>
        <authorList>
            <person name="Yang H."/>
            <person name="Zhou C."/>
            <person name="Li G."/>
            <person name="Wang J."/>
            <person name="Gao P."/>
            <person name="Wang M."/>
            <person name="Wang R."/>
            <person name="Zhao Y."/>
        </authorList>
    </citation>
    <scope>NUCLEOTIDE SEQUENCE</scope>
    <source>
        <tissue evidence="6">Mixed with DoveR01_LX</tissue>
    </source>
</reference>
<gene>
    <name evidence="6" type="ORF">Din_002181</name>
</gene>
<name>A0A5B6YLS3_DAVIN</name>
<dbReference type="GO" id="GO:0008270">
    <property type="term" value="F:zinc ion binding"/>
    <property type="evidence" value="ECO:0007669"/>
    <property type="project" value="UniProtKB-KW"/>
</dbReference>
<dbReference type="InterPro" id="IPR007650">
    <property type="entry name" value="Zf-FLZ_dom"/>
</dbReference>
<keyword evidence="2" id="KW-0479">Metal-binding</keyword>
<dbReference type="EMBL" id="GHES01002181">
    <property type="protein sequence ID" value="MPA32740.1"/>
    <property type="molecule type" value="Transcribed_RNA"/>
</dbReference>
<proteinExistence type="inferred from homology"/>
<evidence type="ECO:0000313" key="6">
    <source>
        <dbReference type="EMBL" id="MPA32740.1"/>
    </source>
</evidence>
<dbReference type="PROSITE" id="PS51795">
    <property type="entry name" value="ZF_FLZ"/>
    <property type="match status" value="1"/>
</dbReference>
<sequence>MADLKGNNKRLTINLSLFAPYDPNNNNSSTKSTSKSPKNFEPNGVVGLGIVAAMNELDDPYFSAKSSRAAILALSPRSTPIPILNNINNISASAKLSGAPKFSGGGGPNLEEEEEEDMELSEGYTCVISHVGNNLIKKREYFDGHLANGPESTTSYWVSSGVPSASLPPPSHGGDAATRATAFQTADFLNSCYLCNKKLHGLDIFMYRGEKAFCSAECRYKQISIDEHREKCGSGAMKQLEYSPCSSPMQFFAGLAAA</sequence>
<accession>A0A5B6YLS3</accession>
<feature type="domain" description="FLZ-type" evidence="5">
    <location>
        <begin position="187"/>
        <end position="230"/>
    </location>
</feature>
<protein>
    <recommendedName>
        <fullName evidence="5">FLZ-type domain-containing protein</fullName>
    </recommendedName>
</protein>
<dbReference type="PANTHER" id="PTHR47208:SF1">
    <property type="entry name" value="OS02G0174800 PROTEIN"/>
    <property type="match status" value="1"/>
</dbReference>
<evidence type="ECO:0000256" key="1">
    <source>
        <dbReference type="ARBA" id="ARBA00009374"/>
    </source>
</evidence>
<dbReference type="InterPro" id="IPR044604">
    <property type="entry name" value="FLZ12/13/14"/>
</dbReference>
<evidence type="ECO:0000259" key="5">
    <source>
        <dbReference type="PROSITE" id="PS51795"/>
    </source>
</evidence>
<dbReference type="PANTHER" id="PTHR47208">
    <property type="entry name" value="OS02G0174800 PROTEIN"/>
    <property type="match status" value="1"/>
</dbReference>